<dbReference type="Pfam" id="PF13333">
    <property type="entry name" value="rve_2"/>
    <property type="match status" value="1"/>
</dbReference>
<dbReference type="InterPro" id="IPR050900">
    <property type="entry name" value="Transposase_IS3/IS150/IS904"/>
</dbReference>
<evidence type="ECO:0000256" key="1">
    <source>
        <dbReference type="ARBA" id="ARBA00002286"/>
    </source>
</evidence>
<keyword evidence="4" id="KW-1185">Reference proteome</keyword>
<dbReference type="Gene3D" id="3.30.420.10">
    <property type="entry name" value="Ribonuclease H-like superfamily/Ribonuclease H"/>
    <property type="match status" value="1"/>
</dbReference>
<dbReference type="InterPro" id="IPR036397">
    <property type="entry name" value="RNaseH_sf"/>
</dbReference>
<dbReference type="InterPro" id="IPR012337">
    <property type="entry name" value="RNaseH-like_sf"/>
</dbReference>
<dbReference type="InterPro" id="IPR048020">
    <property type="entry name" value="Transpos_IS3"/>
</dbReference>
<dbReference type="PANTHER" id="PTHR46889:SF4">
    <property type="entry name" value="TRANSPOSASE INSO FOR INSERTION SEQUENCE ELEMENT IS911B-RELATED"/>
    <property type="match status" value="1"/>
</dbReference>
<dbReference type="Pfam" id="PF00665">
    <property type="entry name" value="rve"/>
    <property type="match status" value="1"/>
</dbReference>
<name>A0ABW4C860_9BACL</name>
<feature type="domain" description="Integrase catalytic" evidence="2">
    <location>
        <begin position="129"/>
        <end position="290"/>
    </location>
</feature>
<dbReference type="NCBIfam" id="NF033516">
    <property type="entry name" value="transpos_IS3"/>
    <property type="match status" value="1"/>
</dbReference>
<sequence length="290" mass="34573">MRCQRKAYAVIQEMATRFPISLLCAVARVSRSGFYKWVRRQQHPSLKSVEDEKLKCKILECHQKVSGIYGYPRITVWLRRQYGIHVNRKRVYRLMKELGIQAVIRKKRRYFGAKEALVISENRLNREFSASRPNEKWVTDITYLPIQGRFYYLSAIIDLFNNEVIAYRISKRNNIQWVLDTVKAAIKKREVNGVLLHSDRGFQYTSRQYNHLLQRYNIKPSMSRKGNCLDNACIESFFGHFKSECLYLHSFTTIDEARPVFHDYIRFYNHIRFQSRLHNLSPVEYRAQTT</sequence>
<organism evidence="3 4">
    <name type="scientific">Kroppenstedtia sanguinis</name>
    <dbReference type="NCBI Taxonomy" id="1380684"/>
    <lineage>
        <taxon>Bacteria</taxon>
        <taxon>Bacillati</taxon>
        <taxon>Bacillota</taxon>
        <taxon>Bacilli</taxon>
        <taxon>Bacillales</taxon>
        <taxon>Thermoactinomycetaceae</taxon>
        <taxon>Kroppenstedtia</taxon>
    </lineage>
</organism>
<dbReference type="Pfam" id="PF13276">
    <property type="entry name" value="HTH_21"/>
    <property type="match status" value="1"/>
</dbReference>
<dbReference type="InterPro" id="IPR001584">
    <property type="entry name" value="Integrase_cat-core"/>
</dbReference>
<comment type="caution">
    <text evidence="3">The sequence shown here is derived from an EMBL/GenBank/DDBJ whole genome shotgun (WGS) entry which is preliminary data.</text>
</comment>
<accession>A0ABW4C860</accession>
<evidence type="ECO:0000313" key="4">
    <source>
        <dbReference type="Proteomes" id="UP001597282"/>
    </source>
</evidence>
<dbReference type="EMBL" id="JBHTNU010000002">
    <property type="protein sequence ID" value="MFD1426083.1"/>
    <property type="molecule type" value="Genomic_DNA"/>
</dbReference>
<protein>
    <submittedName>
        <fullName evidence="3">IS3 family transposase</fullName>
    </submittedName>
</protein>
<comment type="function">
    <text evidence="1">Involved in the transposition of the insertion sequence.</text>
</comment>
<evidence type="ECO:0000313" key="3">
    <source>
        <dbReference type="EMBL" id="MFD1426083.1"/>
    </source>
</evidence>
<proteinExistence type="predicted"/>
<gene>
    <name evidence="3" type="ORF">ACFQ4Y_03945</name>
</gene>
<reference evidence="4" key="1">
    <citation type="journal article" date="2019" name="Int. J. Syst. Evol. Microbiol.">
        <title>The Global Catalogue of Microorganisms (GCM) 10K type strain sequencing project: providing services to taxonomists for standard genome sequencing and annotation.</title>
        <authorList>
            <consortium name="The Broad Institute Genomics Platform"/>
            <consortium name="The Broad Institute Genome Sequencing Center for Infectious Disease"/>
            <person name="Wu L."/>
            <person name="Ma J."/>
        </authorList>
    </citation>
    <scope>NUCLEOTIDE SEQUENCE [LARGE SCALE GENOMIC DNA]</scope>
    <source>
        <strain evidence="4">S1</strain>
    </source>
</reference>
<dbReference type="Proteomes" id="UP001597282">
    <property type="component" value="Unassembled WGS sequence"/>
</dbReference>
<dbReference type="PANTHER" id="PTHR46889">
    <property type="entry name" value="TRANSPOSASE INSF FOR INSERTION SEQUENCE IS3B-RELATED"/>
    <property type="match status" value="1"/>
</dbReference>
<evidence type="ECO:0000259" key="2">
    <source>
        <dbReference type="PROSITE" id="PS50994"/>
    </source>
</evidence>
<dbReference type="PROSITE" id="PS50994">
    <property type="entry name" value="INTEGRASE"/>
    <property type="match status" value="1"/>
</dbReference>
<dbReference type="SUPFAM" id="SSF53098">
    <property type="entry name" value="Ribonuclease H-like"/>
    <property type="match status" value="1"/>
</dbReference>
<dbReference type="InterPro" id="IPR025948">
    <property type="entry name" value="HTH-like_dom"/>
</dbReference>